<dbReference type="EMBL" id="JBIPKE010000015">
    <property type="protein sequence ID" value="MFH6983344.1"/>
    <property type="molecule type" value="Genomic_DNA"/>
</dbReference>
<feature type="signal peptide" evidence="1">
    <location>
        <begin position="1"/>
        <end position="25"/>
    </location>
</feature>
<comment type="caution">
    <text evidence="2">The sequence shown here is derived from an EMBL/GenBank/DDBJ whole genome shotgun (WGS) entry which is preliminary data.</text>
</comment>
<gene>
    <name evidence="2" type="ORF">ACHKAR_07845</name>
</gene>
<dbReference type="Proteomes" id="UP001610063">
    <property type="component" value="Unassembled WGS sequence"/>
</dbReference>
<evidence type="ECO:0000313" key="2">
    <source>
        <dbReference type="EMBL" id="MFH6983344.1"/>
    </source>
</evidence>
<keyword evidence="1" id="KW-0732">Signal</keyword>
<evidence type="ECO:0000256" key="1">
    <source>
        <dbReference type="SAM" id="SignalP"/>
    </source>
</evidence>
<dbReference type="PROSITE" id="PS51257">
    <property type="entry name" value="PROKAR_LIPOPROTEIN"/>
    <property type="match status" value="1"/>
</dbReference>
<feature type="chain" id="PRO_5045459557" evidence="1">
    <location>
        <begin position="26"/>
        <end position="135"/>
    </location>
</feature>
<organism evidence="2 3">
    <name type="scientific">Marinoscillum luteum</name>
    <dbReference type="NCBI Taxonomy" id="861051"/>
    <lineage>
        <taxon>Bacteria</taxon>
        <taxon>Pseudomonadati</taxon>
        <taxon>Bacteroidota</taxon>
        <taxon>Cytophagia</taxon>
        <taxon>Cytophagales</taxon>
        <taxon>Reichenbachiellaceae</taxon>
        <taxon>Marinoscillum</taxon>
    </lineage>
</organism>
<keyword evidence="3" id="KW-1185">Reference proteome</keyword>
<sequence>MRRINLFVFTALLALLLASCSSVNEVEKLKAEVMEVHDEVMPEMGNLMNLKKQLKDKIAYPDSIGGSAEELDRLIHNLEAADESMMEWMRNYKDPSPEMSEEEALKYLQNKMESIREVKQKINSSKAAAEAVLNQ</sequence>
<reference evidence="2 3" key="1">
    <citation type="journal article" date="2013" name="Int. J. Syst. Evol. Microbiol.">
        <title>Marinoscillum luteum sp. nov., isolated from marine sediment.</title>
        <authorList>
            <person name="Cha I.T."/>
            <person name="Park S.J."/>
            <person name="Kim S.J."/>
            <person name="Kim J.G."/>
            <person name="Jung M.Y."/>
            <person name="Shin K.S."/>
            <person name="Kwon K.K."/>
            <person name="Yang S.H."/>
            <person name="Seo Y.S."/>
            <person name="Rhee S.K."/>
        </authorList>
    </citation>
    <scope>NUCLEOTIDE SEQUENCE [LARGE SCALE GENOMIC DNA]</scope>
    <source>
        <strain evidence="2 3">KCTC 23939</strain>
    </source>
</reference>
<evidence type="ECO:0000313" key="3">
    <source>
        <dbReference type="Proteomes" id="UP001610063"/>
    </source>
</evidence>
<proteinExistence type="predicted"/>
<dbReference type="RefSeq" id="WP_395416921.1">
    <property type="nucleotide sequence ID" value="NZ_JBIPKE010000015.1"/>
</dbReference>
<name>A0ABW7NA56_9BACT</name>
<accession>A0ABW7NA56</accession>
<protein>
    <submittedName>
        <fullName evidence="2">Viral A-type inclusion protein</fullName>
    </submittedName>
</protein>